<feature type="region of interest" description="Disordered" evidence="1">
    <location>
        <begin position="1899"/>
        <end position="1996"/>
    </location>
</feature>
<comment type="caution">
    <text evidence="4">The sequence shown here is derived from an EMBL/GenBank/DDBJ whole genome shotgun (WGS) entry which is preliminary data.</text>
</comment>
<feature type="transmembrane region" description="Helical" evidence="2">
    <location>
        <begin position="1659"/>
        <end position="1676"/>
    </location>
</feature>
<dbReference type="SUPFAM" id="SSF57184">
    <property type="entry name" value="Growth factor receptor domain"/>
    <property type="match status" value="1"/>
</dbReference>
<dbReference type="InterPro" id="IPR006212">
    <property type="entry name" value="Furin_repeat"/>
</dbReference>
<gene>
    <name evidence="4" type="ORF">ECRASSUSDP1_LOCUS11943</name>
</gene>
<feature type="transmembrane region" description="Helical" evidence="2">
    <location>
        <begin position="1560"/>
        <end position="1582"/>
    </location>
</feature>
<feature type="transmembrane region" description="Helical" evidence="2">
    <location>
        <begin position="1718"/>
        <end position="1741"/>
    </location>
</feature>
<keyword evidence="2" id="KW-0812">Transmembrane</keyword>
<feature type="signal peptide" evidence="3">
    <location>
        <begin position="1"/>
        <end position="19"/>
    </location>
</feature>
<keyword evidence="3" id="KW-0732">Signal</keyword>
<evidence type="ECO:0000313" key="4">
    <source>
        <dbReference type="EMBL" id="CAI2370626.1"/>
    </source>
</evidence>
<evidence type="ECO:0000256" key="2">
    <source>
        <dbReference type="SAM" id="Phobius"/>
    </source>
</evidence>
<dbReference type="SMART" id="SM00261">
    <property type="entry name" value="FU"/>
    <property type="match status" value="2"/>
</dbReference>
<sequence length="1996" mass="223552">MLWMIIELIHAFKLYPTECSGGYYKEGHICKPCHSSCKECDNSSQCTSCEEYMFLDLDTHLCQRCLEGYYYDNIGEQCRECDESCTGQCMAQQSCFECPVGRTFSLEMLECIDECRGVILNDDQLNLPSVCRNYGVDNTSLEYYVDPQSNQPIELGTLEFPYRSFKSVNFEIAKFFSHSNISVIIYTKDAYIEDGTNRYLNLTSVSIVAHPTYNYLTYQPILIPTAVPQPFISEKSLLHLINKVDASLEASIITAFQNGDFSDYEESLFEDPKTTILPIMTSIIVKNIDIYREETEPDSLLKFIMLGNLQTKVMHIENVNLNITGSFANNQRSANIRFENIKIDLVRFDVLYYSDFLFCNYPEAILNPELFAQNISMVNTNIYNGRAPYDILRMSDIGNITAIDIDCRNHYSYAEAPNGCLGYTVRPSCLPDDGRKHINMFKNVNLDFISPSPNYIVLNAIAANTQHYRHEHLDVDGLSCENVRGSNPYTVVGMIGTFLDTLTMKNMVFRNSTNTGYLSGGMTILSQEITNVTFIDTDEAVGHSIGCPLCINFVAKDIKYINYRISSFTRAPSIFTHPLNISTMVFDHFYIENSYFQLFPFIYAPDVAAMIQITNNYFNRTNLDGSNSFFRLTQATNFVFQNNTLLNSGALDEKDFTIFIDMLSLNLQYMDVAVIDQIRFINSSSSFMMISSIVGETDIEKILVAKDISYTDCFISHANPLISTQRQITNKPYTLNLISVRFSNVQYKSKGDIIRLGHQLKTPISIVNLTVSQVTSGRINTESYLTSSNTLQTSTNIQGITVDRVYLKFLSFIRTGFGSTLDIEQSSFTNIESVYLDSGIFSTESNSQVKIDNALFQNNSGASAIVFKIKDSSTLTCTNCTYLNNFALSNGIMSTVTNGKFIFIENNIFHNYALENSIGEIFAFNEVSIIQRSNIYQNLAISNSDFESELLNCTNLCFLGEYFKDYLASLDKSALAYSNVAMQVLFGQLLIKDSSQIYQQQKFVSAYESIVRVQDSSVSDITLSSSSFEIINSDLILENATFSNIMNPLEVVFILISSDSNVNVTSATLKDSQTALFSIQSSNATLQKISFENVTASISLIEAHVGGQFVINNLSLLQSSAGQQMLLLENTNMISLESIEVSNSEKSLFKALESNFELIKNVSIINSTHSVEILDSAVSNMTNCTFENNGNSSTAKGGAIKMTDSMITIANSTFISNQAFKGGAIAFECSSRQKCKLDISGSNFSNNIGYEEGGAIYYNYQPPTMHQTIFSNNSASYGPNLASYPYRIGLKGSTTLDPILLQDIGSGILGDALELVLYDYNNQVMNLDSTSQLVITAASGSNGTIKGTNTGIVKKGAVVLDSIYFVDKPGTSSVKFKVSSKTLNTKKISDIYNRSSPDTEIIANFRDCKPGEQHLGDQCSSCSTGTYSLQWNSRQCDKCVDNVVCEGKQEIKVSPGYWRRTSNSTQIVQCLNEEACQGGYVGESESPTQCKTGYEGPMCSKCSIIDGDKYERQNEFMCIKCPTPIINALRIAGLLFLIFCYFMALIVLNIRKTEESQVSVLLRILTNYMQLITTSMSMTLSYPSFLDSITGPLKRLGGSSDTFLSFDCFITDYEIKGSFESNEVFKLFLTIFLPVVLFAFIAALWVVMRLFSKKLVPNLTRNLVISFISIVFLLHPRLTQTSINTWRCVNIDTGVDLARFDMNIECYSASHLKYCFLIALPIMIIWVISMPVIAFILLFKVRKSGKENKIKQYFLILYQGLTPECFYWEFVNTIRKGIVLTCLLLPETGRIVLASITLVVSGRIQMSLKPYKRDSNNQVEFLAIMAGVVTILTGLVFLEQNSVESLDAFVLFIICAVNAAFILNWTYLFTQEFEEKYKLAKITNMIGCMLCKRKSMKPQSALPSAPKQSNPAKIQNSSKSDLPIPSLPRQRTPKRLFKPSHNRKRKTKARSKKKATAPPSLPPKEDPLNPPIFYPATTIRPLKTHLPSSPIKNPDY</sequence>
<keyword evidence="2" id="KW-1133">Transmembrane helix</keyword>
<keyword evidence="5" id="KW-1185">Reference proteome</keyword>
<dbReference type="InterPro" id="IPR009030">
    <property type="entry name" value="Growth_fac_rcpt_cys_sf"/>
</dbReference>
<accession>A0AAD1UJS3</accession>
<feature type="compositionally biased region" description="Basic residues" evidence="1">
    <location>
        <begin position="1931"/>
        <end position="1955"/>
    </location>
</feature>
<evidence type="ECO:0000313" key="5">
    <source>
        <dbReference type="Proteomes" id="UP001295684"/>
    </source>
</evidence>
<proteinExistence type="predicted"/>
<dbReference type="InterPro" id="IPR011050">
    <property type="entry name" value="Pectin_lyase_fold/virulence"/>
</dbReference>
<evidence type="ECO:0000256" key="1">
    <source>
        <dbReference type="SAM" id="MobiDB-lite"/>
    </source>
</evidence>
<reference evidence="4" key="1">
    <citation type="submission" date="2023-07" db="EMBL/GenBank/DDBJ databases">
        <authorList>
            <consortium name="AG Swart"/>
            <person name="Singh M."/>
            <person name="Singh A."/>
            <person name="Seah K."/>
            <person name="Emmerich C."/>
        </authorList>
    </citation>
    <scope>NUCLEOTIDE SEQUENCE</scope>
    <source>
        <strain evidence="4">DP1</strain>
    </source>
</reference>
<feature type="transmembrane region" description="Helical" evidence="2">
    <location>
        <begin position="1627"/>
        <end position="1647"/>
    </location>
</feature>
<feature type="transmembrane region" description="Helical" evidence="2">
    <location>
        <begin position="1821"/>
        <end position="1838"/>
    </location>
</feature>
<dbReference type="SUPFAM" id="SSF51126">
    <property type="entry name" value="Pectin lyase-like"/>
    <property type="match status" value="2"/>
</dbReference>
<protein>
    <submittedName>
        <fullName evidence="4">Uncharacterized protein</fullName>
    </submittedName>
</protein>
<dbReference type="PANTHER" id="PTHR11319:SF35">
    <property type="entry name" value="OUTER MEMBRANE PROTEIN PMPC-RELATED"/>
    <property type="match status" value="1"/>
</dbReference>
<name>A0AAD1UJS3_EUPCR</name>
<dbReference type="Proteomes" id="UP001295684">
    <property type="component" value="Unassembled WGS sequence"/>
</dbReference>
<organism evidence="4 5">
    <name type="scientific">Euplotes crassus</name>
    <dbReference type="NCBI Taxonomy" id="5936"/>
    <lineage>
        <taxon>Eukaryota</taxon>
        <taxon>Sar</taxon>
        <taxon>Alveolata</taxon>
        <taxon>Ciliophora</taxon>
        <taxon>Intramacronucleata</taxon>
        <taxon>Spirotrichea</taxon>
        <taxon>Hypotrichia</taxon>
        <taxon>Euplotida</taxon>
        <taxon>Euplotidae</taxon>
        <taxon>Moneuplotes</taxon>
    </lineage>
</organism>
<dbReference type="CDD" id="cd00064">
    <property type="entry name" value="FU"/>
    <property type="match status" value="1"/>
</dbReference>
<dbReference type="PANTHER" id="PTHR11319">
    <property type="entry name" value="G PROTEIN-COUPLED RECEPTOR-RELATED"/>
    <property type="match status" value="1"/>
</dbReference>
<feature type="compositionally biased region" description="Polar residues" evidence="1">
    <location>
        <begin position="1899"/>
        <end position="1920"/>
    </location>
</feature>
<feature type="chain" id="PRO_5042009190" evidence="3">
    <location>
        <begin position="20"/>
        <end position="1996"/>
    </location>
</feature>
<feature type="transmembrane region" description="Helical" evidence="2">
    <location>
        <begin position="1528"/>
        <end position="1548"/>
    </location>
</feature>
<dbReference type="Gene3D" id="2.10.220.10">
    <property type="entry name" value="Hormone Receptor, Insulin-like Growth Factor Receptor 1, Chain A, domain 2"/>
    <property type="match status" value="1"/>
</dbReference>
<dbReference type="EMBL" id="CAMPGE010011819">
    <property type="protein sequence ID" value="CAI2370626.1"/>
    <property type="molecule type" value="Genomic_DNA"/>
</dbReference>
<keyword evidence="2" id="KW-0472">Membrane</keyword>
<feature type="compositionally biased region" description="Polar residues" evidence="1">
    <location>
        <begin position="1986"/>
        <end position="1996"/>
    </location>
</feature>
<feature type="transmembrane region" description="Helical" evidence="2">
    <location>
        <begin position="1850"/>
        <end position="1869"/>
    </location>
</feature>
<evidence type="ECO:0000256" key="3">
    <source>
        <dbReference type="SAM" id="SignalP"/>
    </source>
</evidence>